<keyword evidence="3" id="KW-0862">Zinc</keyword>
<dbReference type="OrthoDB" id="7186766at2"/>
<protein>
    <submittedName>
        <fullName evidence="6">Aldehyde-activating protein</fullName>
    </submittedName>
</protein>
<evidence type="ECO:0000313" key="6">
    <source>
        <dbReference type="EMBL" id="PCE40952.1"/>
    </source>
</evidence>
<keyword evidence="7" id="KW-1185">Reference proteome</keyword>
<evidence type="ECO:0000256" key="1">
    <source>
        <dbReference type="ARBA" id="ARBA00005495"/>
    </source>
</evidence>
<dbReference type="PANTHER" id="PTHR33337:SF33">
    <property type="entry name" value="CENP-V_GFA DOMAIN-CONTAINING PROTEIN"/>
    <property type="match status" value="1"/>
</dbReference>
<organism evidence="6 7">
    <name type="scientific">Rhizorhabdus dicambivorans</name>
    <dbReference type="NCBI Taxonomy" id="1850238"/>
    <lineage>
        <taxon>Bacteria</taxon>
        <taxon>Pseudomonadati</taxon>
        <taxon>Pseudomonadota</taxon>
        <taxon>Alphaproteobacteria</taxon>
        <taxon>Sphingomonadales</taxon>
        <taxon>Sphingomonadaceae</taxon>
        <taxon>Rhizorhabdus</taxon>
    </lineage>
</organism>
<dbReference type="Pfam" id="PF04828">
    <property type="entry name" value="GFA"/>
    <property type="match status" value="1"/>
</dbReference>
<dbReference type="AlphaFoldDB" id="A0A2A4FTD9"/>
<evidence type="ECO:0000313" key="7">
    <source>
        <dbReference type="Proteomes" id="UP000218934"/>
    </source>
</evidence>
<dbReference type="Proteomes" id="UP000218934">
    <property type="component" value="Unassembled WGS sequence"/>
</dbReference>
<keyword evidence="4" id="KW-0456">Lyase</keyword>
<dbReference type="InterPro" id="IPR006913">
    <property type="entry name" value="CENP-V/GFA"/>
</dbReference>
<evidence type="ECO:0000256" key="2">
    <source>
        <dbReference type="ARBA" id="ARBA00022723"/>
    </source>
</evidence>
<gene>
    <name evidence="6" type="ORF">COO09_17990</name>
</gene>
<sequence length="161" mass="17606">MAAACSETDWRLPWDGGCRCGQVRIRISAPPLLTSACHCTGCQTMSASAFSLSVSVPEDGFAVVAGEPVVGGLHGEVRHFFCGHCKTWMFTRPPPGAAFINVRPSILDWHGWFVPFAEFWLSEKLPWAVTPAVHGFEGFPPMEQFPELIEQFAARGVCRPG</sequence>
<reference evidence="6 7" key="1">
    <citation type="submission" date="2017-09" db="EMBL/GenBank/DDBJ databases">
        <title>The Catabolism of 3,6-Dichlorosalicylic acid is Initiated by the Cytochrome P450 Monooxygenase DsmABC in Rhizorhabdus dicambivorans Ndbn-20.</title>
        <authorList>
            <person name="Na L."/>
        </authorList>
    </citation>
    <scope>NUCLEOTIDE SEQUENCE [LARGE SCALE GENOMIC DNA]</scope>
    <source>
        <strain evidence="6 7">Ndbn-20m</strain>
    </source>
</reference>
<dbReference type="GO" id="GO:0016846">
    <property type="term" value="F:carbon-sulfur lyase activity"/>
    <property type="evidence" value="ECO:0007669"/>
    <property type="project" value="InterPro"/>
</dbReference>
<dbReference type="InterPro" id="IPR011057">
    <property type="entry name" value="Mss4-like_sf"/>
</dbReference>
<comment type="caution">
    <text evidence="6">The sequence shown here is derived from an EMBL/GenBank/DDBJ whole genome shotgun (WGS) entry which is preliminary data.</text>
</comment>
<dbReference type="GO" id="GO:0046872">
    <property type="term" value="F:metal ion binding"/>
    <property type="evidence" value="ECO:0007669"/>
    <property type="project" value="UniProtKB-KW"/>
</dbReference>
<feature type="domain" description="CENP-V/GFA" evidence="5">
    <location>
        <begin position="14"/>
        <end position="113"/>
    </location>
</feature>
<name>A0A2A4FTD9_9SPHN</name>
<keyword evidence="2" id="KW-0479">Metal-binding</keyword>
<comment type="similarity">
    <text evidence="1">Belongs to the Gfa family.</text>
</comment>
<accession>A0A2A4FTD9</accession>
<dbReference type="PROSITE" id="PS51891">
    <property type="entry name" value="CENP_V_GFA"/>
    <property type="match status" value="1"/>
</dbReference>
<evidence type="ECO:0000256" key="3">
    <source>
        <dbReference type="ARBA" id="ARBA00022833"/>
    </source>
</evidence>
<evidence type="ECO:0000256" key="4">
    <source>
        <dbReference type="ARBA" id="ARBA00023239"/>
    </source>
</evidence>
<dbReference type="KEGG" id="rdi:CMV14_07800"/>
<evidence type="ECO:0000259" key="5">
    <source>
        <dbReference type="PROSITE" id="PS51891"/>
    </source>
</evidence>
<dbReference type="EMBL" id="NWUF01000021">
    <property type="protein sequence ID" value="PCE40952.1"/>
    <property type="molecule type" value="Genomic_DNA"/>
</dbReference>
<dbReference type="Gene3D" id="3.90.1590.10">
    <property type="entry name" value="glutathione-dependent formaldehyde- activating enzyme (gfa)"/>
    <property type="match status" value="1"/>
</dbReference>
<dbReference type="PANTHER" id="PTHR33337">
    <property type="entry name" value="GFA DOMAIN-CONTAINING PROTEIN"/>
    <property type="match status" value="1"/>
</dbReference>
<proteinExistence type="inferred from homology"/>
<dbReference type="SUPFAM" id="SSF51316">
    <property type="entry name" value="Mss4-like"/>
    <property type="match status" value="1"/>
</dbReference>